<organism evidence="2 3">
    <name type="scientific">Mycena citricolor</name>
    <dbReference type="NCBI Taxonomy" id="2018698"/>
    <lineage>
        <taxon>Eukaryota</taxon>
        <taxon>Fungi</taxon>
        <taxon>Dikarya</taxon>
        <taxon>Basidiomycota</taxon>
        <taxon>Agaricomycotina</taxon>
        <taxon>Agaricomycetes</taxon>
        <taxon>Agaricomycetidae</taxon>
        <taxon>Agaricales</taxon>
        <taxon>Marasmiineae</taxon>
        <taxon>Mycenaceae</taxon>
        <taxon>Mycena</taxon>
    </lineage>
</organism>
<name>A0AAD2HLH9_9AGAR</name>
<proteinExistence type="predicted"/>
<reference evidence="2" key="1">
    <citation type="submission" date="2023-11" db="EMBL/GenBank/DDBJ databases">
        <authorList>
            <person name="De Vega J J."/>
            <person name="De Vega J J."/>
        </authorList>
    </citation>
    <scope>NUCLEOTIDE SEQUENCE</scope>
</reference>
<feature type="compositionally biased region" description="Basic residues" evidence="1">
    <location>
        <begin position="95"/>
        <end position="107"/>
    </location>
</feature>
<dbReference type="EMBL" id="CAVNYO010000424">
    <property type="protein sequence ID" value="CAK5278639.1"/>
    <property type="molecule type" value="Genomic_DNA"/>
</dbReference>
<keyword evidence="3" id="KW-1185">Reference proteome</keyword>
<evidence type="ECO:0000256" key="1">
    <source>
        <dbReference type="SAM" id="MobiDB-lite"/>
    </source>
</evidence>
<gene>
    <name evidence="2" type="ORF">MYCIT1_LOCUS28107</name>
</gene>
<dbReference type="AlphaFoldDB" id="A0AAD2HLH9"/>
<feature type="region of interest" description="Disordered" evidence="1">
    <location>
        <begin position="85"/>
        <end position="128"/>
    </location>
</feature>
<comment type="caution">
    <text evidence="2">The sequence shown here is derived from an EMBL/GenBank/DDBJ whole genome shotgun (WGS) entry which is preliminary data.</text>
</comment>
<protein>
    <submittedName>
        <fullName evidence="2">Uncharacterized protein</fullName>
    </submittedName>
</protein>
<feature type="region of interest" description="Disordered" evidence="1">
    <location>
        <begin position="152"/>
        <end position="196"/>
    </location>
</feature>
<accession>A0AAD2HLH9</accession>
<evidence type="ECO:0000313" key="2">
    <source>
        <dbReference type="EMBL" id="CAK5278639.1"/>
    </source>
</evidence>
<dbReference type="Proteomes" id="UP001295794">
    <property type="component" value="Unassembled WGS sequence"/>
</dbReference>
<feature type="compositionally biased region" description="Polar residues" evidence="1">
    <location>
        <begin position="10"/>
        <end position="22"/>
    </location>
</feature>
<feature type="region of interest" description="Disordered" evidence="1">
    <location>
        <begin position="1"/>
        <end position="69"/>
    </location>
</feature>
<evidence type="ECO:0000313" key="3">
    <source>
        <dbReference type="Proteomes" id="UP001295794"/>
    </source>
</evidence>
<feature type="compositionally biased region" description="Basic and acidic residues" evidence="1">
    <location>
        <begin position="51"/>
        <end position="69"/>
    </location>
</feature>
<sequence>MQRRVHLVTVVSSSSRTHQQQRPDCPGRWQMGPAPRSHHTAPSSAEGDGWETDRVRDDGVERREDEDGMADGRRCVCGEKWCQHEGGCGRSEGKARRRRNLRARAKSARAAGEKGAGTGTTTHMTTHDRFRHGSRCLTLEQGRHWALNQRRRAMQERRLSVQGTSTRARGTSGRRARPTPRTPRCPRMGGATEGRMARGRVCESAIDGADADMSDKDDFFFQDSSRASHRVCPTAGSAIFSFAATVATGVAAFSTASATGMTACAREHKTTLTRARIASVVRSTRARRVYGMLSDETHAGDAGRASSSCRAVAETGAGRMNIVRVLRRGGKTTSVR</sequence>